<evidence type="ECO:0000313" key="3">
    <source>
        <dbReference type="EMBL" id="UOE33156.1"/>
    </source>
</evidence>
<keyword evidence="3" id="KW-0489">Methyltransferase</keyword>
<keyword evidence="3" id="KW-0808">Transferase</keyword>
<evidence type="ECO:0000259" key="2">
    <source>
        <dbReference type="Pfam" id="PF08241"/>
    </source>
</evidence>
<dbReference type="GO" id="GO:0008168">
    <property type="term" value="F:methyltransferase activity"/>
    <property type="evidence" value="ECO:0007669"/>
    <property type="project" value="UniProtKB-KW"/>
</dbReference>
<dbReference type="EMBL" id="CP094534">
    <property type="protein sequence ID" value="UOE33156.1"/>
    <property type="molecule type" value="Genomic_DNA"/>
</dbReference>
<feature type="domain" description="Methyltransferase type 11" evidence="2">
    <location>
        <begin position="94"/>
        <end position="195"/>
    </location>
</feature>
<evidence type="ECO:0000313" key="4">
    <source>
        <dbReference type="Proteomes" id="UP000831390"/>
    </source>
</evidence>
<organism evidence="3 4">
    <name type="scientific">Hymenobacter monticola</name>
    <dbReference type="NCBI Taxonomy" id="1705399"/>
    <lineage>
        <taxon>Bacteria</taxon>
        <taxon>Pseudomonadati</taxon>
        <taxon>Bacteroidota</taxon>
        <taxon>Cytophagia</taxon>
        <taxon>Cytophagales</taxon>
        <taxon>Hymenobacteraceae</taxon>
        <taxon>Hymenobacter</taxon>
    </lineage>
</organism>
<dbReference type="Proteomes" id="UP000831390">
    <property type="component" value="Chromosome"/>
</dbReference>
<keyword evidence="4" id="KW-1185">Reference proteome</keyword>
<dbReference type="GO" id="GO:0032259">
    <property type="term" value="P:methylation"/>
    <property type="evidence" value="ECO:0007669"/>
    <property type="project" value="UniProtKB-KW"/>
</dbReference>
<dbReference type="SUPFAM" id="SSF53335">
    <property type="entry name" value="S-adenosyl-L-methionine-dependent methyltransferases"/>
    <property type="match status" value="1"/>
</dbReference>
<dbReference type="Pfam" id="PF08241">
    <property type="entry name" value="Methyltransf_11"/>
    <property type="match status" value="1"/>
</dbReference>
<feature type="transmembrane region" description="Helical" evidence="1">
    <location>
        <begin position="49"/>
        <end position="69"/>
    </location>
</feature>
<evidence type="ECO:0000256" key="1">
    <source>
        <dbReference type="SAM" id="Phobius"/>
    </source>
</evidence>
<keyword evidence="1" id="KW-0472">Membrane</keyword>
<dbReference type="RefSeq" id="WP_243512812.1">
    <property type="nucleotide sequence ID" value="NZ_CP094534.1"/>
</dbReference>
<keyword evidence="1" id="KW-0812">Transmembrane</keyword>
<proteinExistence type="predicted"/>
<gene>
    <name evidence="3" type="ORF">MTP16_18755</name>
</gene>
<dbReference type="Gene3D" id="3.40.50.150">
    <property type="entry name" value="Vaccinia Virus protein VP39"/>
    <property type="match status" value="1"/>
</dbReference>
<reference evidence="3 4" key="1">
    <citation type="submission" date="2022-03" db="EMBL/GenBank/DDBJ databases">
        <title>Hymenobactersp. isolated from the air.</title>
        <authorList>
            <person name="Won M."/>
            <person name="Kwon S.-W."/>
        </authorList>
    </citation>
    <scope>NUCLEOTIDE SEQUENCE [LARGE SCALE GENOMIC DNA]</scope>
    <source>
        <strain evidence="3 4">KACC 22596</strain>
    </source>
</reference>
<keyword evidence="1" id="KW-1133">Transmembrane helix</keyword>
<sequence length="254" mass="27570">METIRKPLQGLWNVVRFNWPLYLVAGGAALALAGVGLAGPAAWRPYAGLLLALALLPLLVSLLVTAYAYDFSGLYRFDWLLKARPAPTAILTLSAGFDEISAPLAQHYPTASLLAADFYDAARHTEASIARARRAYPPYPGTRVVDTRAALPLPAGSLDLVVAFLAAHEIRDATERAAFFREIARALAPAGTVVVTEHLRDPANFLAYTVGFLHFHSRQAWLATFQAAGLRVEREVKITPFITSFFLRPNGSAA</sequence>
<dbReference type="InterPro" id="IPR013216">
    <property type="entry name" value="Methyltransf_11"/>
</dbReference>
<feature type="transmembrane region" description="Helical" evidence="1">
    <location>
        <begin position="21"/>
        <end position="43"/>
    </location>
</feature>
<name>A0ABY4B1X2_9BACT</name>
<protein>
    <submittedName>
        <fullName evidence="3">Class I SAM-dependent methyltransferase</fullName>
    </submittedName>
</protein>
<accession>A0ABY4B1X2</accession>
<dbReference type="InterPro" id="IPR029063">
    <property type="entry name" value="SAM-dependent_MTases_sf"/>
</dbReference>